<dbReference type="OrthoDB" id="1928766at2759"/>
<dbReference type="EMBL" id="PKPP01006599">
    <property type="protein sequence ID" value="PWA56002.1"/>
    <property type="molecule type" value="Genomic_DNA"/>
</dbReference>
<evidence type="ECO:0000313" key="3">
    <source>
        <dbReference type="Proteomes" id="UP000245207"/>
    </source>
</evidence>
<protein>
    <recommendedName>
        <fullName evidence="4">Reverse transcriptase domain-containing protein</fullName>
    </recommendedName>
</protein>
<keyword evidence="3" id="KW-1185">Reference proteome</keyword>
<dbReference type="InterPro" id="IPR043502">
    <property type="entry name" value="DNA/RNA_pol_sf"/>
</dbReference>
<accession>A0A2U1M415</accession>
<sequence length="93" mass="10823">MIGIPRRITEHRLNVNVQDKPVAQKKTFSAEKNQAITKEVEERLRSGIIRPVRYPTWISNPVLVKKPDDTPQKQNFDYVPKWRNRKGTDNGNA</sequence>
<evidence type="ECO:0000256" key="1">
    <source>
        <dbReference type="SAM" id="MobiDB-lite"/>
    </source>
</evidence>
<evidence type="ECO:0000313" key="2">
    <source>
        <dbReference type="EMBL" id="PWA56002.1"/>
    </source>
</evidence>
<dbReference type="AlphaFoldDB" id="A0A2U1M415"/>
<name>A0A2U1M415_ARTAN</name>
<dbReference type="Gene3D" id="3.10.10.10">
    <property type="entry name" value="HIV Type 1 Reverse Transcriptase, subunit A, domain 1"/>
    <property type="match status" value="1"/>
</dbReference>
<reference evidence="2 3" key="1">
    <citation type="journal article" date="2018" name="Mol. Plant">
        <title>The genome of Artemisia annua provides insight into the evolution of Asteraceae family and artemisinin biosynthesis.</title>
        <authorList>
            <person name="Shen Q."/>
            <person name="Zhang L."/>
            <person name="Liao Z."/>
            <person name="Wang S."/>
            <person name="Yan T."/>
            <person name="Shi P."/>
            <person name="Liu M."/>
            <person name="Fu X."/>
            <person name="Pan Q."/>
            <person name="Wang Y."/>
            <person name="Lv Z."/>
            <person name="Lu X."/>
            <person name="Zhang F."/>
            <person name="Jiang W."/>
            <person name="Ma Y."/>
            <person name="Chen M."/>
            <person name="Hao X."/>
            <person name="Li L."/>
            <person name="Tang Y."/>
            <person name="Lv G."/>
            <person name="Zhou Y."/>
            <person name="Sun X."/>
            <person name="Brodelius P.E."/>
            <person name="Rose J.K.C."/>
            <person name="Tang K."/>
        </authorList>
    </citation>
    <scope>NUCLEOTIDE SEQUENCE [LARGE SCALE GENOMIC DNA]</scope>
    <source>
        <strain evidence="3">cv. Huhao1</strain>
        <tissue evidence="2">Leaf</tissue>
    </source>
</reference>
<organism evidence="2 3">
    <name type="scientific">Artemisia annua</name>
    <name type="common">Sweet wormwood</name>
    <dbReference type="NCBI Taxonomy" id="35608"/>
    <lineage>
        <taxon>Eukaryota</taxon>
        <taxon>Viridiplantae</taxon>
        <taxon>Streptophyta</taxon>
        <taxon>Embryophyta</taxon>
        <taxon>Tracheophyta</taxon>
        <taxon>Spermatophyta</taxon>
        <taxon>Magnoliopsida</taxon>
        <taxon>eudicotyledons</taxon>
        <taxon>Gunneridae</taxon>
        <taxon>Pentapetalae</taxon>
        <taxon>asterids</taxon>
        <taxon>campanulids</taxon>
        <taxon>Asterales</taxon>
        <taxon>Asteraceae</taxon>
        <taxon>Asteroideae</taxon>
        <taxon>Anthemideae</taxon>
        <taxon>Artemisiinae</taxon>
        <taxon>Artemisia</taxon>
    </lineage>
</organism>
<dbReference type="SUPFAM" id="SSF56672">
    <property type="entry name" value="DNA/RNA polymerases"/>
    <property type="match status" value="1"/>
</dbReference>
<feature type="region of interest" description="Disordered" evidence="1">
    <location>
        <begin position="65"/>
        <end position="93"/>
    </location>
</feature>
<gene>
    <name evidence="2" type="ORF">CTI12_AA361720</name>
</gene>
<proteinExistence type="predicted"/>
<dbReference type="Proteomes" id="UP000245207">
    <property type="component" value="Unassembled WGS sequence"/>
</dbReference>
<comment type="caution">
    <text evidence="2">The sequence shown here is derived from an EMBL/GenBank/DDBJ whole genome shotgun (WGS) entry which is preliminary data.</text>
</comment>
<evidence type="ECO:0008006" key="4">
    <source>
        <dbReference type="Google" id="ProtNLM"/>
    </source>
</evidence>